<organism evidence="1 2">
    <name type="scientific">Desulfonema limicola</name>
    <dbReference type="NCBI Taxonomy" id="45656"/>
    <lineage>
        <taxon>Bacteria</taxon>
        <taxon>Pseudomonadati</taxon>
        <taxon>Thermodesulfobacteriota</taxon>
        <taxon>Desulfobacteria</taxon>
        <taxon>Desulfobacterales</taxon>
        <taxon>Desulfococcaceae</taxon>
        <taxon>Desulfonema</taxon>
    </lineage>
</organism>
<dbReference type="KEGG" id="dli:dnl_05480"/>
<proteinExistence type="predicted"/>
<dbReference type="AlphaFoldDB" id="A0A975GEK8"/>
<reference evidence="1" key="1">
    <citation type="journal article" date="2021" name="Microb. Physiol.">
        <title>Proteogenomic Insights into the Physiology of Marine, Sulfate-Reducing, Filamentous Desulfonema limicola and Desulfonema magnum.</title>
        <authorList>
            <person name="Schnaars V."/>
            <person name="Wohlbrand L."/>
            <person name="Scheve S."/>
            <person name="Hinrichs C."/>
            <person name="Reinhardt R."/>
            <person name="Rabus R."/>
        </authorList>
    </citation>
    <scope>NUCLEOTIDE SEQUENCE</scope>
    <source>
        <strain evidence="1">5ac10</strain>
    </source>
</reference>
<name>A0A975GEK8_9BACT</name>
<protein>
    <submittedName>
        <fullName evidence="1">Uncharacterized protein</fullName>
    </submittedName>
</protein>
<gene>
    <name evidence="1" type="ORF">dnl_05480</name>
</gene>
<accession>A0A975GEK8</accession>
<dbReference type="RefSeq" id="WP_207690202.1">
    <property type="nucleotide sequence ID" value="NZ_CP061799.1"/>
</dbReference>
<evidence type="ECO:0000313" key="2">
    <source>
        <dbReference type="Proteomes" id="UP000663720"/>
    </source>
</evidence>
<dbReference type="Proteomes" id="UP000663720">
    <property type="component" value="Chromosome"/>
</dbReference>
<sequence>MLPSNQMALQIILILFDEFGRYLQFASEKPHIAGDAALQQLYEGVQDNAEKCFLLCFVQYELKAYISRVSNEKKSTINRFIGRYETGKKYYLSTNVETRHALSLRLARKFFVVKFLIRYLNLENQKTKKGLRSKP</sequence>
<evidence type="ECO:0000313" key="1">
    <source>
        <dbReference type="EMBL" id="QTA78327.1"/>
    </source>
</evidence>
<dbReference type="EMBL" id="CP061799">
    <property type="protein sequence ID" value="QTA78327.1"/>
    <property type="molecule type" value="Genomic_DNA"/>
</dbReference>
<keyword evidence="2" id="KW-1185">Reference proteome</keyword>